<keyword evidence="2" id="KW-1185">Reference proteome</keyword>
<name>A0AAV4Y1A2_CAEEX</name>
<dbReference type="EMBL" id="BPLR01001252">
    <property type="protein sequence ID" value="GIZ01092.1"/>
    <property type="molecule type" value="Genomic_DNA"/>
</dbReference>
<gene>
    <name evidence="1" type="ORF">CEXT_643091</name>
</gene>
<dbReference type="Proteomes" id="UP001054945">
    <property type="component" value="Unassembled WGS sequence"/>
</dbReference>
<dbReference type="AlphaFoldDB" id="A0AAV4Y1A2"/>
<reference evidence="1 2" key="1">
    <citation type="submission" date="2021-06" db="EMBL/GenBank/DDBJ databases">
        <title>Caerostris extrusa draft genome.</title>
        <authorList>
            <person name="Kono N."/>
            <person name="Arakawa K."/>
        </authorList>
    </citation>
    <scope>NUCLEOTIDE SEQUENCE [LARGE SCALE GENOMIC DNA]</scope>
</reference>
<evidence type="ECO:0000313" key="1">
    <source>
        <dbReference type="EMBL" id="GIZ01092.1"/>
    </source>
</evidence>
<organism evidence="1 2">
    <name type="scientific">Caerostris extrusa</name>
    <name type="common">Bark spider</name>
    <name type="synonym">Caerostris bankana</name>
    <dbReference type="NCBI Taxonomy" id="172846"/>
    <lineage>
        <taxon>Eukaryota</taxon>
        <taxon>Metazoa</taxon>
        <taxon>Ecdysozoa</taxon>
        <taxon>Arthropoda</taxon>
        <taxon>Chelicerata</taxon>
        <taxon>Arachnida</taxon>
        <taxon>Araneae</taxon>
        <taxon>Araneomorphae</taxon>
        <taxon>Entelegynae</taxon>
        <taxon>Araneoidea</taxon>
        <taxon>Araneidae</taxon>
        <taxon>Caerostris</taxon>
    </lineage>
</organism>
<evidence type="ECO:0000313" key="2">
    <source>
        <dbReference type="Proteomes" id="UP001054945"/>
    </source>
</evidence>
<dbReference type="GO" id="GO:0016491">
    <property type="term" value="F:oxidoreductase activity"/>
    <property type="evidence" value="ECO:0007669"/>
    <property type="project" value="InterPro"/>
</dbReference>
<comment type="caution">
    <text evidence="1">The sequence shown here is derived from an EMBL/GenBank/DDBJ whole genome shotgun (WGS) entry which is preliminary data.</text>
</comment>
<accession>A0AAV4Y1A2</accession>
<sequence>MIKLFNLGCQYFKLSNLKIKYKTVLRARNAFKGGITKNVDFRIQQLNSLYKMMVENEKQFNSAVAEDLKKTSSRSCPI</sequence>
<proteinExistence type="predicted"/>
<protein>
    <submittedName>
        <fullName evidence="1">Uncharacterized protein</fullName>
    </submittedName>
</protein>
<dbReference type="InterPro" id="IPR016162">
    <property type="entry name" value="Ald_DH_N"/>
</dbReference>
<dbReference type="Gene3D" id="3.40.605.10">
    <property type="entry name" value="Aldehyde Dehydrogenase, Chain A, domain 1"/>
    <property type="match status" value="1"/>
</dbReference>